<keyword evidence="8" id="KW-0157">Chromophore</keyword>
<dbReference type="AlphaFoldDB" id="A0A2W0HIA8"/>
<evidence type="ECO:0000256" key="11">
    <source>
        <dbReference type="SAM" id="Phobius"/>
    </source>
</evidence>
<evidence type="ECO:0000256" key="7">
    <source>
        <dbReference type="ARBA" id="ARBA00022989"/>
    </source>
</evidence>
<comment type="similarity">
    <text evidence="2">Belongs to the archaeal/bacterial/fungal opsin family.</text>
</comment>
<evidence type="ECO:0000256" key="2">
    <source>
        <dbReference type="ARBA" id="ARBA00008130"/>
    </source>
</evidence>
<dbReference type="PRINTS" id="PR00251">
    <property type="entry name" value="BACTRLOPSIN"/>
</dbReference>
<evidence type="ECO:0000313" key="13">
    <source>
        <dbReference type="Proteomes" id="UP000248066"/>
    </source>
</evidence>
<feature type="transmembrane region" description="Helical" evidence="11">
    <location>
        <begin position="103"/>
        <end position="124"/>
    </location>
</feature>
<organism evidence="12 13">
    <name type="scientific">Alteribacter lacisalsi</name>
    <dbReference type="NCBI Taxonomy" id="2045244"/>
    <lineage>
        <taxon>Bacteria</taxon>
        <taxon>Bacillati</taxon>
        <taxon>Bacillota</taxon>
        <taxon>Bacilli</taxon>
        <taxon>Bacillales</taxon>
        <taxon>Bacillaceae</taxon>
        <taxon>Alteribacter</taxon>
    </lineage>
</organism>
<comment type="subcellular location">
    <subcellularLocation>
        <location evidence="1">Membrane</location>
        <topology evidence="1">Multi-pass membrane protein</topology>
    </subcellularLocation>
</comment>
<keyword evidence="6" id="KW-0681">Retinal protein</keyword>
<keyword evidence="4" id="KW-0716">Sensory transduction</keyword>
<dbReference type="GO" id="GO:0007602">
    <property type="term" value="P:phototransduction"/>
    <property type="evidence" value="ECO:0007669"/>
    <property type="project" value="UniProtKB-KW"/>
</dbReference>
<dbReference type="EMBL" id="PDOF01000002">
    <property type="protein sequence ID" value="PYZ96712.1"/>
    <property type="molecule type" value="Genomic_DNA"/>
</dbReference>
<dbReference type="SMART" id="SM01021">
    <property type="entry name" value="Bac_rhodopsin"/>
    <property type="match status" value="1"/>
</dbReference>
<comment type="caution">
    <text evidence="12">The sequence shown here is derived from an EMBL/GenBank/DDBJ whole genome shotgun (WGS) entry which is preliminary data.</text>
</comment>
<evidence type="ECO:0000256" key="3">
    <source>
        <dbReference type="ARBA" id="ARBA00022543"/>
    </source>
</evidence>
<feature type="transmembrane region" description="Helical" evidence="11">
    <location>
        <begin position="130"/>
        <end position="149"/>
    </location>
</feature>
<dbReference type="Pfam" id="PF01036">
    <property type="entry name" value="Bac_rhodopsin"/>
    <property type="match status" value="1"/>
</dbReference>
<evidence type="ECO:0000256" key="5">
    <source>
        <dbReference type="ARBA" id="ARBA00022692"/>
    </source>
</evidence>
<evidence type="ECO:0000256" key="4">
    <source>
        <dbReference type="ARBA" id="ARBA00022606"/>
    </source>
</evidence>
<feature type="transmembrane region" description="Helical" evidence="11">
    <location>
        <begin position="38"/>
        <end position="57"/>
    </location>
</feature>
<accession>A0A2W0HIA8</accession>
<dbReference type="PANTHER" id="PTHR28286">
    <property type="match status" value="1"/>
</dbReference>
<dbReference type="PANTHER" id="PTHR28286:SF2">
    <property type="entry name" value="BACTERIORHODOPSIN _OPSIN, NOPA (EUROFUNG)"/>
    <property type="match status" value="1"/>
</dbReference>
<dbReference type="GO" id="GO:0016020">
    <property type="term" value="C:membrane"/>
    <property type="evidence" value="ECO:0007669"/>
    <property type="project" value="UniProtKB-SubCell"/>
</dbReference>
<dbReference type="InterPro" id="IPR001425">
    <property type="entry name" value="Arc/bac/fun_rhodopsins"/>
</dbReference>
<reference evidence="12 13" key="1">
    <citation type="submission" date="2017-10" db="EMBL/GenBank/DDBJ databases">
        <title>Bacillus sp. nov., a halophilic bacterium isolated from a Yangshapao Lake.</title>
        <authorList>
            <person name="Wang H."/>
        </authorList>
    </citation>
    <scope>NUCLEOTIDE SEQUENCE [LARGE SCALE GENOMIC DNA]</scope>
    <source>
        <strain evidence="12 13">YSP-3</strain>
    </source>
</reference>
<evidence type="ECO:0000256" key="9">
    <source>
        <dbReference type="ARBA" id="ARBA00023136"/>
    </source>
</evidence>
<dbReference type="InterPro" id="IPR018229">
    <property type="entry name" value="Rhodopsin_retinal_BS"/>
</dbReference>
<keyword evidence="7 11" id="KW-1133">Transmembrane helix</keyword>
<dbReference type="GO" id="GO:0005216">
    <property type="term" value="F:monoatomic ion channel activity"/>
    <property type="evidence" value="ECO:0007669"/>
    <property type="project" value="InterPro"/>
</dbReference>
<name>A0A2W0HIA8_9BACI</name>
<keyword evidence="5 11" id="KW-0812">Transmembrane</keyword>
<feature type="transmembrane region" description="Helical" evidence="11">
    <location>
        <begin position="77"/>
        <end position="96"/>
    </location>
</feature>
<dbReference type="SUPFAM" id="SSF81321">
    <property type="entry name" value="Family A G protein-coupled receptor-like"/>
    <property type="match status" value="1"/>
</dbReference>
<keyword evidence="13" id="KW-1185">Reference proteome</keyword>
<keyword evidence="10" id="KW-0675">Receptor</keyword>
<dbReference type="PROSITE" id="PS00950">
    <property type="entry name" value="BACTERIAL_OPSIN_1"/>
    <property type="match status" value="1"/>
</dbReference>
<feature type="transmembrane region" description="Helical" evidence="11">
    <location>
        <begin position="200"/>
        <end position="222"/>
    </location>
</feature>
<keyword evidence="9 11" id="KW-0472">Membrane</keyword>
<evidence type="ECO:0000313" key="12">
    <source>
        <dbReference type="EMBL" id="PYZ96712.1"/>
    </source>
</evidence>
<evidence type="ECO:0000256" key="6">
    <source>
        <dbReference type="ARBA" id="ARBA00022925"/>
    </source>
</evidence>
<dbReference type="Gene3D" id="1.20.1070.10">
    <property type="entry name" value="Rhodopsin 7-helix transmembrane proteins"/>
    <property type="match status" value="1"/>
</dbReference>
<dbReference type="RefSeq" id="WP_110520650.1">
    <property type="nucleotide sequence ID" value="NZ_PDOF01000002.1"/>
</dbReference>
<evidence type="ECO:0000256" key="8">
    <source>
        <dbReference type="ARBA" id="ARBA00022991"/>
    </source>
</evidence>
<evidence type="ECO:0000256" key="1">
    <source>
        <dbReference type="ARBA" id="ARBA00004141"/>
    </source>
</evidence>
<proteinExistence type="inferred from homology"/>
<feature type="transmembrane region" description="Helical" evidence="11">
    <location>
        <begin position="161"/>
        <end position="180"/>
    </location>
</feature>
<dbReference type="Proteomes" id="UP000248066">
    <property type="component" value="Unassembled WGS sequence"/>
</dbReference>
<dbReference type="GO" id="GO:0009881">
    <property type="term" value="F:photoreceptor activity"/>
    <property type="evidence" value="ECO:0007669"/>
    <property type="project" value="UniProtKB-KW"/>
</dbReference>
<gene>
    <name evidence="12" type="ORF">CR205_13540</name>
</gene>
<evidence type="ECO:0000256" key="10">
    <source>
        <dbReference type="ARBA" id="ARBA00023170"/>
    </source>
</evidence>
<protein>
    <submittedName>
        <fullName evidence="12">Lactococcin</fullName>
    </submittedName>
</protein>
<keyword evidence="3" id="KW-0600">Photoreceptor protein</keyword>
<sequence length="240" mass="26879">MNETEVLLYWIYVAVMASGAITFAVWSRNRKGVSRVEYLIAFMIPTWSGLAYMSMALGQGHIIIGGEIVYVARYLDWVVTTPLLLTALALTAMHYLDKKDGVLIAALIIADVIMILTGLIADLSTGWVRLTWYFTGVSAFIVILWLIWVKLRLLAKKQGRRLYNIYCFLALYLTVFWISYPVAWYIGPSGMGYVGQTTDTFLFVTLPMFSKVGYSLLDLFLLRRLNSGGGAKGAGRVRTG</sequence>
<feature type="transmembrane region" description="Helical" evidence="11">
    <location>
        <begin position="6"/>
        <end position="26"/>
    </location>
</feature>
<dbReference type="OrthoDB" id="70408at2"/>